<dbReference type="InterPro" id="IPR011606">
    <property type="entry name" value="Brnchd-chn_aa_trnsp_permease"/>
</dbReference>
<reference evidence="10" key="1">
    <citation type="submission" date="2016-10" db="EMBL/GenBank/DDBJ databases">
        <authorList>
            <person name="Varghese N."/>
            <person name="Submissions S."/>
        </authorList>
    </citation>
    <scope>NUCLEOTIDE SEQUENCE [LARGE SCALE GENOMIC DNA]</scope>
    <source>
        <strain evidence="10">DSM 11593</strain>
    </source>
</reference>
<feature type="transmembrane region" description="Helical" evidence="8">
    <location>
        <begin position="70"/>
        <end position="94"/>
    </location>
</feature>
<dbReference type="AlphaFoldDB" id="A0A1H6L8C0"/>
<feature type="transmembrane region" description="Helical" evidence="8">
    <location>
        <begin position="205"/>
        <end position="235"/>
    </location>
</feature>
<evidence type="ECO:0000256" key="5">
    <source>
        <dbReference type="ARBA" id="ARBA00022692"/>
    </source>
</evidence>
<organism evidence="9 10">
    <name type="scientific">Paracoccus alkenifer</name>
    <dbReference type="NCBI Taxonomy" id="65735"/>
    <lineage>
        <taxon>Bacteria</taxon>
        <taxon>Pseudomonadati</taxon>
        <taxon>Pseudomonadota</taxon>
        <taxon>Alphaproteobacteria</taxon>
        <taxon>Rhodobacterales</taxon>
        <taxon>Paracoccaceae</taxon>
        <taxon>Paracoccus</taxon>
    </lineage>
</organism>
<keyword evidence="3" id="KW-0813">Transport</keyword>
<feature type="transmembrane region" description="Helical" evidence="8">
    <location>
        <begin position="21"/>
        <end position="50"/>
    </location>
</feature>
<feature type="transmembrane region" description="Helical" evidence="8">
    <location>
        <begin position="146"/>
        <end position="167"/>
    </location>
</feature>
<protein>
    <submittedName>
        <fullName evidence="9">Predicted branched-chain amino acid permease (Azaleucine resistance)</fullName>
    </submittedName>
</protein>
<dbReference type="PANTHER" id="PTHR34979:SF1">
    <property type="entry name" value="INNER MEMBRANE PROTEIN YGAZ"/>
    <property type="match status" value="1"/>
</dbReference>
<dbReference type="EMBL" id="FNXG01000002">
    <property type="protein sequence ID" value="SEH84435.1"/>
    <property type="molecule type" value="Genomic_DNA"/>
</dbReference>
<gene>
    <name evidence="9" type="ORF">SAMN04488075_1392</name>
</gene>
<keyword evidence="6 8" id="KW-1133">Transmembrane helix</keyword>
<evidence type="ECO:0000256" key="1">
    <source>
        <dbReference type="ARBA" id="ARBA00004651"/>
    </source>
</evidence>
<evidence type="ECO:0000256" key="4">
    <source>
        <dbReference type="ARBA" id="ARBA00022475"/>
    </source>
</evidence>
<evidence type="ECO:0000256" key="2">
    <source>
        <dbReference type="ARBA" id="ARBA00010735"/>
    </source>
</evidence>
<sequence>MPSRAPRGNHRRMDGTHRDRIAAGMRAGLPVALGYLPAAFAFGAAASAIGLSAPEVGAMSAIVFSGANQAFLLAAIPAGMPVVLMVALTAAASLRHLLYGLVLRDRIGGSRPQRAAFAYGLTDEVFATALAASTRDHGRSRPGGRWLIGLALTAWAAWSLGSIAGAAAGDALRRLSESAAAAMGFALPALFIGLMLGAIRREVAVPVALAAAIAALAVLSGHAQLAIPGGALACLTARWFR</sequence>
<comment type="similarity">
    <text evidence="2">Belongs to the AzlC family.</text>
</comment>
<evidence type="ECO:0000256" key="7">
    <source>
        <dbReference type="ARBA" id="ARBA00023136"/>
    </source>
</evidence>
<evidence type="ECO:0000313" key="9">
    <source>
        <dbReference type="EMBL" id="SEH84435.1"/>
    </source>
</evidence>
<dbReference type="Proteomes" id="UP000199125">
    <property type="component" value="Unassembled WGS sequence"/>
</dbReference>
<keyword evidence="4" id="KW-1003">Cell membrane</keyword>
<evidence type="ECO:0000256" key="6">
    <source>
        <dbReference type="ARBA" id="ARBA00022989"/>
    </source>
</evidence>
<name>A0A1H6L8C0_9RHOB</name>
<dbReference type="GO" id="GO:0005886">
    <property type="term" value="C:plasma membrane"/>
    <property type="evidence" value="ECO:0007669"/>
    <property type="project" value="UniProtKB-SubCell"/>
</dbReference>
<dbReference type="Pfam" id="PF03591">
    <property type="entry name" value="AzlC"/>
    <property type="match status" value="1"/>
</dbReference>
<keyword evidence="7 8" id="KW-0472">Membrane</keyword>
<dbReference type="GO" id="GO:1903785">
    <property type="term" value="P:L-valine transmembrane transport"/>
    <property type="evidence" value="ECO:0007669"/>
    <property type="project" value="TreeGrafter"/>
</dbReference>
<evidence type="ECO:0000256" key="3">
    <source>
        <dbReference type="ARBA" id="ARBA00022448"/>
    </source>
</evidence>
<dbReference type="STRING" id="65735.SAMN04488075_1392"/>
<keyword evidence="5 8" id="KW-0812">Transmembrane</keyword>
<keyword evidence="10" id="KW-1185">Reference proteome</keyword>
<dbReference type="PANTHER" id="PTHR34979">
    <property type="entry name" value="INNER MEMBRANE PROTEIN YGAZ"/>
    <property type="match status" value="1"/>
</dbReference>
<comment type="subcellular location">
    <subcellularLocation>
        <location evidence="1">Cell membrane</location>
        <topology evidence="1">Multi-pass membrane protein</topology>
    </subcellularLocation>
</comment>
<evidence type="ECO:0000256" key="8">
    <source>
        <dbReference type="SAM" id="Phobius"/>
    </source>
</evidence>
<proteinExistence type="inferred from homology"/>
<feature type="transmembrane region" description="Helical" evidence="8">
    <location>
        <begin position="179"/>
        <end position="199"/>
    </location>
</feature>
<evidence type="ECO:0000313" key="10">
    <source>
        <dbReference type="Proteomes" id="UP000199125"/>
    </source>
</evidence>
<accession>A0A1H6L8C0</accession>